<feature type="transmembrane region" description="Helical" evidence="2">
    <location>
        <begin position="287"/>
        <end position="309"/>
    </location>
</feature>
<evidence type="ECO:0000256" key="1">
    <source>
        <dbReference type="SAM" id="MobiDB-lite"/>
    </source>
</evidence>
<name>A0AAD5UP88_9FUNG</name>
<keyword evidence="2" id="KW-1133">Transmembrane helix</keyword>
<dbReference type="AlphaFoldDB" id="A0AAD5UP88"/>
<dbReference type="Proteomes" id="UP001210925">
    <property type="component" value="Unassembled WGS sequence"/>
</dbReference>
<organism evidence="3 4">
    <name type="scientific">Boothiomyces macroporosus</name>
    <dbReference type="NCBI Taxonomy" id="261099"/>
    <lineage>
        <taxon>Eukaryota</taxon>
        <taxon>Fungi</taxon>
        <taxon>Fungi incertae sedis</taxon>
        <taxon>Chytridiomycota</taxon>
        <taxon>Chytridiomycota incertae sedis</taxon>
        <taxon>Chytridiomycetes</taxon>
        <taxon>Rhizophydiales</taxon>
        <taxon>Terramycetaceae</taxon>
        <taxon>Boothiomyces</taxon>
    </lineage>
</organism>
<evidence type="ECO:0000313" key="4">
    <source>
        <dbReference type="Proteomes" id="UP001210925"/>
    </source>
</evidence>
<accession>A0AAD5UP88</accession>
<feature type="compositionally biased region" description="Polar residues" evidence="1">
    <location>
        <begin position="86"/>
        <end position="107"/>
    </location>
</feature>
<sequence>MADYHGNLERSASANSQRNRANYYPEEPTQEFNLQRYNSAKSASRGKTNEAPVAATANIPHNQSIGERRNEVDYEPQPYEDGLARTGSSKSKSNLNRSVSQRSRAAPNISTKFPVALPTNTEPYYNPTSYVQEAPSQYNYNAQPYSAPVESLDTLYGISDNQYFDPYPQAYSAQAYYPQEAYQSPAYQQPVAQYAAYEQPAPQEPYAYDRPQRAPVQEQNGVAQQNYPSQPYESYHHEVDYNKSTPYHGSSLKKPSPYNGSTGHNSDDGEERASRICFCFNSKKTCIIVLLALVLVLCGILAIIGYLVYPAAPTFSSYNISQISQTFEHGNQANFVGASAAKPFTARLNLTIDLNIKANSHLTYTYNSFQINGYLNNSQGVTTEKSLISYAQAVSLPPNEMKRITFVSYN</sequence>
<feature type="region of interest" description="Disordered" evidence="1">
    <location>
        <begin position="1"/>
        <end position="107"/>
    </location>
</feature>
<comment type="caution">
    <text evidence="3">The sequence shown here is derived from an EMBL/GenBank/DDBJ whole genome shotgun (WGS) entry which is preliminary data.</text>
</comment>
<feature type="compositionally biased region" description="Polar residues" evidence="1">
    <location>
        <begin position="30"/>
        <end position="46"/>
    </location>
</feature>
<evidence type="ECO:0000256" key="2">
    <source>
        <dbReference type="SAM" id="Phobius"/>
    </source>
</evidence>
<protein>
    <submittedName>
        <fullName evidence="3">Uncharacterized protein</fullName>
    </submittedName>
</protein>
<dbReference type="EMBL" id="JADGKB010000009">
    <property type="protein sequence ID" value="KAJ3260787.1"/>
    <property type="molecule type" value="Genomic_DNA"/>
</dbReference>
<keyword evidence="4" id="KW-1185">Reference proteome</keyword>
<evidence type="ECO:0000313" key="3">
    <source>
        <dbReference type="EMBL" id="KAJ3260787.1"/>
    </source>
</evidence>
<keyword evidence="2" id="KW-0812">Transmembrane</keyword>
<proteinExistence type="predicted"/>
<feature type="compositionally biased region" description="Polar residues" evidence="1">
    <location>
        <begin position="10"/>
        <end position="20"/>
    </location>
</feature>
<gene>
    <name evidence="3" type="ORF">HK103_007350</name>
</gene>
<feature type="region of interest" description="Disordered" evidence="1">
    <location>
        <begin position="246"/>
        <end position="267"/>
    </location>
</feature>
<reference evidence="3" key="1">
    <citation type="submission" date="2020-05" db="EMBL/GenBank/DDBJ databases">
        <title>Phylogenomic resolution of chytrid fungi.</title>
        <authorList>
            <person name="Stajich J.E."/>
            <person name="Amses K."/>
            <person name="Simmons R."/>
            <person name="Seto K."/>
            <person name="Myers J."/>
            <person name="Bonds A."/>
            <person name="Quandt C.A."/>
            <person name="Barry K."/>
            <person name="Liu P."/>
            <person name="Grigoriev I."/>
            <person name="Longcore J.E."/>
            <person name="James T.Y."/>
        </authorList>
    </citation>
    <scope>NUCLEOTIDE SEQUENCE</scope>
    <source>
        <strain evidence="3">PLAUS21</strain>
    </source>
</reference>
<keyword evidence="2" id="KW-0472">Membrane</keyword>